<evidence type="ECO:0000256" key="6">
    <source>
        <dbReference type="ARBA" id="ARBA00022807"/>
    </source>
</evidence>
<dbReference type="InterPro" id="IPR044635">
    <property type="entry name" value="UBP14-like"/>
</dbReference>
<gene>
    <name evidence="10" type="ORF">BDY17DRAFT_299954</name>
</gene>
<dbReference type="AlphaFoldDB" id="A0A6A6PQH3"/>
<dbReference type="GO" id="GO:0043161">
    <property type="term" value="P:proteasome-mediated ubiquitin-dependent protein catabolic process"/>
    <property type="evidence" value="ECO:0007669"/>
    <property type="project" value="InterPro"/>
</dbReference>
<dbReference type="Pfam" id="PF13446">
    <property type="entry name" value="RPT"/>
    <property type="match status" value="2"/>
</dbReference>
<evidence type="ECO:0000313" key="11">
    <source>
        <dbReference type="Proteomes" id="UP000799767"/>
    </source>
</evidence>
<dbReference type="SUPFAM" id="SSF54001">
    <property type="entry name" value="Cysteine proteinases"/>
    <property type="match status" value="1"/>
</dbReference>
<evidence type="ECO:0000259" key="9">
    <source>
        <dbReference type="PROSITE" id="PS50235"/>
    </source>
</evidence>
<evidence type="ECO:0000256" key="2">
    <source>
        <dbReference type="ARBA" id="ARBA00012759"/>
    </source>
</evidence>
<organism evidence="10 11">
    <name type="scientific">Neohortaea acidophila</name>
    <dbReference type="NCBI Taxonomy" id="245834"/>
    <lineage>
        <taxon>Eukaryota</taxon>
        <taxon>Fungi</taxon>
        <taxon>Dikarya</taxon>
        <taxon>Ascomycota</taxon>
        <taxon>Pezizomycotina</taxon>
        <taxon>Dothideomycetes</taxon>
        <taxon>Dothideomycetidae</taxon>
        <taxon>Mycosphaerellales</taxon>
        <taxon>Teratosphaeriaceae</taxon>
        <taxon>Neohortaea</taxon>
    </lineage>
</organism>
<keyword evidence="7" id="KW-0175">Coiled coil</keyword>
<dbReference type="EC" id="3.4.19.12" evidence="2"/>
<dbReference type="InterPro" id="IPR025305">
    <property type="entry name" value="UCH_repeat_domain"/>
</dbReference>
<dbReference type="RefSeq" id="XP_033588501.1">
    <property type="nucleotide sequence ID" value="XM_033733985.1"/>
</dbReference>
<dbReference type="GO" id="GO:0016579">
    <property type="term" value="P:protein deubiquitination"/>
    <property type="evidence" value="ECO:0007669"/>
    <property type="project" value="InterPro"/>
</dbReference>
<dbReference type="InterPro" id="IPR038765">
    <property type="entry name" value="Papain-like_cys_pep_sf"/>
</dbReference>
<proteinExistence type="predicted"/>
<dbReference type="OrthoDB" id="2420415at2759"/>
<dbReference type="PROSITE" id="PS50235">
    <property type="entry name" value="USP_3"/>
    <property type="match status" value="1"/>
</dbReference>
<feature type="compositionally biased region" description="Polar residues" evidence="8">
    <location>
        <begin position="725"/>
        <end position="756"/>
    </location>
</feature>
<reference evidence="10" key="1">
    <citation type="journal article" date="2020" name="Stud. Mycol.">
        <title>101 Dothideomycetes genomes: a test case for predicting lifestyles and emergence of pathogens.</title>
        <authorList>
            <person name="Haridas S."/>
            <person name="Albert R."/>
            <person name="Binder M."/>
            <person name="Bloem J."/>
            <person name="Labutti K."/>
            <person name="Salamov A."/>
            <person name="Andreopoulos B."/>
            <person name="Baker S."/>
            <person name="Barry K."/>
            <person name="Bills G."/>
            <person name="Bluhm B."/>
            <person name="Cannon C."/>
            <person name="Castanera R."/>
            <person name="Culley D."/>
            <person name="Daum C."/>
            <person name="Ezra D."/>
            <person name="Gonzalez J."/>
            <person name="Henrissat B."/>
            <person name="Kuo A."/>
            <person name="Liang C."/>
            <person name="Lipzen A."/>
            <person name="Lutzoni F."/>
            <person name="Magnuson J."/>
            <person name="Mondo S."/>
            <person name="Nolan M."/>
            <person name="Ohm R."/>
            <person name="Pangilinan J."/>
            <person name="Park H.-J."/>
            <person name="Ramirez L."/>
            <person name="Alfaro M."/>
            <person name="Sun H."/>
            <person name="Tritt A."/>
            <person name="Yoshinaga Y."/>
            <person name="Zwiers L.-H."/>
            <person name="Turgeon B."/>
            <person name="Goodwin S."/>
            <person name="Spatafora J."/>
            <person name="Crous P."/>
            <person name="Grigoriev I."/>
        </authorList>
    </citation>
    <scope>NUCLEOTIDE SEQUENCE</scope>
    <source>
        <strain evidence="10">CBS 113389</strain>
    </source>
</reference>
<keyword evidence="5" id="KW-0378">Hydrolase</keyword>
<dbReference type="GeneID" id="54474987"/>
<evidence type="ECO:0000256" key="8">
    <source>
        <dbReference type="SAM" id="MobiDB-lite"/>
    </source>
</evidence>
<dbReference type="Proteomes" id="UP000799767">
    <property type="component" value="Unassembled WGS sequence"/>
</dbReference>
<dbReference type="PANTHER" id="PTHR43982:SF6">
    <property type="entry name" value="UBIQUITIN CARBOXYL-TERMINAL HYDROLASE 2-RELATED"/>
    <property type="match status" value="1"/>
</dbReference>
<keyword evidence="11" id="KW-1185">Reference proteome</keyword>
<comment type="catalytic activity">
    <reaction evidence="1">
        <text>Thiol-dependent hydrolysis of ester, thioester, amide, peptide and isopeptide bonds formed by the C-terminal Gly of ubiquitin (a 76-residue protein attached to proteins as an intracellular targeting signal).</text>
        <dbReference type="EC" id="3.4.19.12"/>
    </reaction>
</comment>
<dbReference type="PROSITE" id="PS00972">
    <property type="entry name" value="USP_1"/>
    <property type="match status" value="1"/>
</dbReference>
<accession>A0A6A6PQH3</accession>
<feature type="compositionally biased region" description="Polar residues" evidence="8">
    <location>
        <begin position="766"/>
        <end position="778"/>
    </location>
</feature>
<evidence type="ECO:0000256" key="4">
    <source>
        <dbReference type="ARBA" id="ARBA00022786"/>
    </source>
</evidence>
<dbReference type="Pfam" id="PF00443">
    <property type="entry name" value="UCH"/>
    <property type="match status" value="1"/>
</dbReference>
<evidence type="ECO:0000256" key="5">
    <source>
        <dbReference type="ARBA" id="ARBA00022801"/>
    </source>
</evidence>
<dbReference type="GO" id="GO:0070628">
    <property type="term" value="F:proteasome binding"/>
    <property type="evidence" value="ECO:0007669"/>
    <property type="project" value="TreeGrafter"/>
</dbReference>
<dbReference type="InterPro" id="IPR018200">
    <property type="entry name" value="USP_CS"/>
</dbReference>
<dbReference type="GO" id="GO:0004843">
    <property type="term" value="F:cysteine-type deubiquitinase activity"/>
    <property type="evidence" value="ECO:0007669"/>
    <property type="project" value="UniProtKB-EC"/>
</dbReference>
<evidence type="ECO:0000256" key="7">
    <source>
        <dbReference type="SAM" id="Coils"/>
    </source>
</evidence>
<evidence type="ECO:0000256" key="1">
    <source>
        <dbReference type="ARBA" id="ARBA00000707"/>
    </source>
</evidence>
<feature type="coiled-coil region" evidence="7">
    <location>
        <begin position="1057"/>
        <end position="1084"/>
    </location>
</feature>
<feature type="region of interest" description="Disordered" evidence="8">
    <location>
        <begin position="1198"/>
        <end position="1239"/>
    </location>
</feature>
<protein>
    <recommendedName>
        <fullName evidence="2">ubiquitinyl hydrolase 1</fullName>
        <ecNumber evidence="2">3.4.19.12</ecNumber>
    </recommendedName>
</protein>
<name>A0A6A6PQH3_9PEZI</name>
<dbReference type="PANTHER" id="PTHR43982">
    <property type="entry name" value="UBIQUITIN CARBOXYL-TERMINAL HYDROLASE"/>
    <property type="match status" value="1"/>
</dbReference>
<dbReference type="Gene3D" id="3.90.70.10">
    <property type="entry name" value="Cysteine proteinases"/>
    <property type="match status" value="2"/>
</dbReference>
<dbReference type="EMBL" id="MU001637">
    <property type="protein sequence ID" value="KAF2481931.1"/>
    <property type="molecule type" value="Genomic_DNA"/>
</dbReference>
<feature type="region of interest" description="Disordered" evidence="8">
    <location>
        <begin position="708"/>
        <end position="821"/>
    </location>
</feature>
<keyword evidence="3" id="KW-0645">Protease</keyword>
<dbReference type="InterPro" id="IPR001394">
    <property type="entry name" value="Peptidase_C19_UCH"/>
</dbReference>
<dbReference type="InterPro" id="IPR028889">
    <property type="entry name" value="USP"/>
</dbReference>
<keyword evidence="6" id="KW-0788">Thiol protease</keyword>
<dbReference type="PROSITE" id="PS00973">
    <property type="entry name" value="USP_2"/>
    <property type="match status" value="1"/>
</dbReference>
<sequence>MTFQPAGPGKTAPKLLHDFLSFDPIRGKPNVLSDHTPPHGEGPQLAAPIGSCRHEYTNKFKQSVPPPLDLRADGNTTYKLAVVCRKCRIHADIQIDHSNSINPCPAPDHPLHHFQRVTPLDRTTSDRIRYVWNCSAADCHANLFILFRRPRLIDADLNHLTNPELLKRRYDALVQEDPHRDGLAVATPMDSLSRLRRYVSDSLNPQRTKRQFPSNNKRFQEAFGINGHDCYALLDGLGFRYEENTWTLPNPPLVPDRLRASGDLPRELLEDVEVELLAIMSKLSAELGVPNPAAEESWSSANRDIERTLAAQGYPRHVSQRRASASNAELPFFNSLGALPDFSDSLIEYAYDRQILCDPEQQAYYFECLQEITESRRTEQLQMKVATLQSQDSVSRRDILAAYRYLNILPNEGHNVDDARILEIFQAQQSDLGLDAQEEARAHLYKLGVSRSSQMLINASRQSVETYQDALTWLGNGVSQNTPDEGILAVLAIRTADNPANEEIALKAISVIAKERKSNHLNNWLLTGKNAGYTMSVDEALRHLNIEQDLSQLDPTIVPAIFDSARQDRPGERTETAISTIQQAMAYSNVGGPQHSAATWPVGLTSHGNTCYLNSLLQYYFSIKPLRDIILDYDKYKLDTTTHIEKDERVGQRKVSLVEIKGGQRFAEDLKHLFEHMIKSPDSAVKPEEDLVCRAFLDPREYRLLDASHQEQSAAKERSAVEDSSAANPETIMTNGAPATNDNPFTDGQTLASPTDTADVERHHSVASSATLQASTNGEDGDVPMKLGEMPPTPPASPGLKGQEKHTVPEYTPPPLPPRRRFSTAKEEALEIAKSNARQQQDVTEVHDGVMFRLRCGMMARGHDNSGEQTDPMRDLFSMDLEDTIVDKGVEQKQEVLADSNIQLNVPSEDTDIYSALDAVFDLGPYAENSSMERYKSITALPQLLQINIPRIGYSPSKQGAYKATECVRLEDELYLDRYLGRTHPDILAKRRQCWGWRKRLQALKIEQKIISKTSRTDLDGPTVVAEAAKYLASLDQVNKDLMAIGVEGIQGDGDLTDALAAEAATLAQRLADVEAEIELLQHSIDAEFADTKNVKYRLAAVFFHRGQHGHGHYWIYIHDFANDIWRSYNDERVEEFTKLDELFEAKTYNHGTPTYAVYVAADKLDTIQAVCRDPEQPPTPPPIPEVQIEREIEMVDTQAPTQEEEQHAGGVATGPDVAIEGGEQPWDDPRQVAGNANW</sequence>
<dbReference type="GO" id="GO:0061136">
    <property type="term" value="P:regulation of proteasomal protein catabolic process"/>
    <property type="evidence" value="ECO:0007669"/>
    <property type="project" value="TreeGrafter"/>
</dbReference>
<evidence type="ECO:0000256" key="3">
    <source>
        <dbReference type="ARBA" id="ARBA00022670"/>
    </source>
</evidence>
<feature type="compositionally biased region" description="Basic and acidic residues" evidence="8">
    <location>
        <begin position="708"/>
        <end position="721"/>
    </location>
</feature>
<keyword evidence="4" id="KW-0833">Ubl conjugation pathway</keyword>
<feature type="domain" description="USP" evidence="9">
    <location>
        <begin position="602"/>
        <end position="1156"/>
    </location>
</feature>
<evidence type="ECO:0000313" key="10">
    <source>
        <dbReference type="EMBL" id="KAF2481931.1"/>
    </source>
</evidence>